<dbReference type="RefSeq" id="WP_308158883.1">
    <property type="nucleotide sequence ID" value="NZ_JAGGMS010000001.1"/>
</dbReference>
<name>A0ABS4PWS2_9PSEU</name>
<sequence length="489" mass="53470">MSGGEAVLRFDGSPLAGVLAGALGPPRSMSATRRPNLALARLVEASGAAKKSLAFRLNQLAEAAGLETHYTHTSWTNWMKRGTRPAPAVRPLIAQVLEERLGRPVSLAEIDLDHDPGVDSRAGLEFPRELGTAVQVATRFWSQVDRRDIRGPGVAVVHYNTPVRRWLALPVDSGAASQSPAAFRRVGKADVVELLETAEQARQWDSRYGGGNWRTSQLTVCLKERAAPLLHGSYSDVIGRRLFTATAQLARLAGWTAFDNGDHANAQRHYIQALRQARAAGDVQLGGYVLTCMALQCSLGGFHDDAIDMADSAFHRVGGHATPRVKGFFKLIEARIWARSGNARMADGALATAEHLLDAANSRTGDDPAWIDFFDEHRLASDAIEIHRDLGRPREAQRWNELAAMPTDTFARAYALRQSVLGSSYLQGYRPDLERALDHGHRAVSALAVVSSARAVDYLHALISRMSRWRTEPGVAELTRRVKSEIYAA</sequence>
<organism evidence="1 2">
    <name type="scientific">Amycolatopsis magusensis</name>
    <dbReference type="NCBI Taxonomy" id="882444"/>
    <lineage>
        <taxon>Bacteria</taxon>
        <taxon>Bacillati</taxon>
        <taxon>Actinomycetota</taxon>
        <taxon>Actinomycetes</taxon>
        <taxon>Pseudonocardiales</taxon>
        <taxon>Pseudonocardiaceae</taxon>
        <taxon>Amycolatopsis</taxon>
    </lineage>
</organism>
<gene>
    <name evidence="1" type="ORF">JOM49_005400</name>
</gene>
<keyword evidence="2" id="KW-1185">Reference proteome</keyword>
<evidence type="ECO:0000313" key="1">
    <source>
        <dbReference type="EMBL" id="MBP2183874.1"/>
    </source>
</evidence>
<reference evidence="1 2" key="1">
    <citation type="submission" date="2021-03" db="EMBL/GenBank/DDBJ databases">
        <title>Sequencing the genomes of 1000 actinobacteria strains.</title>
        <authorList>
            <person name="Klenk H.-P."/>
        </authorList>
    </citation>
    <scope>NUCLEOTIDE SEQUENCE [LARGE SCALE GENOMIC DNA]</scope>
    <source>
        <strain evidence="1 2">DSM 45510</strain>
    </source>
</reference>
<dbReference type="EMBL" id="JAGGMS010000001">
    <property type="protein sequence ID" value="MBP2183874.1"/>
    <property type="molecule type" value="Genomic_DNA"/>
</dbReference>
<accession>A0ABS4PWS2</accession>
<proteinExistence type="predicted"/>
<evidence type="ECO:0000313" key="2">
    <source>
        <dbReference type="Proteomes" id="UP000741013"/>
    </source>
</evidence>
<dbReference type="Proteomes" id="UP000741013">
    <property type="component" value="Unassembled WGS sequence"/>
</dbReference>
<comment type="caution">
    <text evidence="1">The sequence shown here is derived from an EMBL/GenBank/DDBJ whole genome shotgun (WGS) entry which is preliminary data.</text>
</comment>
<protein>
    <submittedName>
        <fullName evidence="1">Tetratricopeptide (TPR) repeat protein</fullName>
    </submittedName>
</protein>